<dbReference type="Gene3D" id="1.20.1560.10">
    <property type="entry name" value="ABC transporter type 1, transmembrane domain"/>
    <property type="match status" value="1"/>
</dbReference>
<dbReference type="InterPro" id="IPR036640">
    <property type="entry name" value="ABC1_TM_sf"/>
</dbReference>
<keyword evidence="5" id="KW-0547">Nucleotide-binding</keyword>
<dbReference type="PANTHER" id="PTHR43394:SF1">
    <property type="entry name" value="ATP-BINDING CASSETTE SUB-FAMILY B MEMBER 10, MITOCHONDRIAL"/>
    <property type="match status" value="1"/>
</dbReference>
<dbReference type="GO" id="GO:0015421">
    <property type="term" value="F:ABC-type oligopeptide transporter activity"/>
    <property type="evidence" value="ECO:0007669"/>
    <property type="project" value="TreeGrafter"/>
</dbReference>
<dbReference type="EMBL" id="OX458332">
    <property type="protein sequence ID" value="CAI8738369.1"/>
    <property type="molecule type" value="Genomic_DNA"/>
</dbReference>
<dbReference type="GO" id="GO:0016887">
    <property type="term" value="F:ATP hydrolysis activity"/>
    <property type="evidence" value="ECO:0007669"/>
    <property type="project" value="InterPro"/>
</dbReference>
<keyword evidence="4 9" id="KW-0812">Transmembrane</keyword>
<dbReference type="PROSITE" id="PS50893">
    <property type="entry name" value="ABC_TRANSPORTER_2"/>
    <property type="match status" value="1"/>
</dbReference>
<dbReference type="Proteomes" id="UP001158598">
    <property type="component" value="Chromosome"/>
</dbReference>
<keyword evidence="8 9" id="KW-0472">Membrane</keyword>
<evidence type="ECO:0000256" key="4">
    <source>
        <dbReference type="ARBA" id="ARBA00022692"/>
    </source>
</evidence>
<dbReference type="SUPFAM" id="SSF52540">
    <property type="entry name" value="P-loop containing nucleoside triphosphate hydrolases"/>
    <property type="match status" value="1"/>
</dbReference>
<evidence type="ECO:0000256" key="7">
    <source>
        <dbReference type="ARBA" id="ARBA00022989"/>
    </source>
</evidence>
<evidence type="ECO:0000259" key="10">
    <source>
        <dbReference type="PROSITE" id="PS50893"/>
    </source>
</evidence>
<dbReference type="GeneID" id="88223199"/>
<evidence type="ECO:0000256" key="5">
    <source>
        <dbReference type="ARBA" id="ARBA00022741"/>
    </source>
</evidence>
<evidence type="ECO:0000256" key="1">
    <source>
        <dbReference type="ARBA" id="ARBA00004651"/>
    </source>
</evidence>
<feature type="domain" description="ABC transmembrane type-1" evidence="11">
    <location>
        <begin position="34"/>
        <end position="315"/>
    </location>
</feature>
<evidence type="ECO:0000313" key="12">
    <source>
        <dbReference type="EMBL" id="CAI8738369.1"/>
    </source>
</evidence>
<evidence type="ECO:0000256" key="9">
    <source>
        <dbReference type="SAM" id="Phobius"/>
    </source>
</evidence>
<keyword evidence="3" id="KW-1003">Cell membrane</keyword>
<dbReference type="GO" id="GO:0005524">
    <property type="term" value="F:ATP binding"/>
    <property type="evidence" value="ECO:0007669"/>
    <property type="project" value="UniProtKB-KW"/>
</dbReference>
<evidence type="ECO:0000256" key="3">
    <source>
        <dbReference type="ARBA" id="ARBA00022475"/>
    </source>
</evidence>
<dbReference type="Pfam" id="PF00005">
    <property type="entry name" value="ABC_tran"/>
    <property type="match status" value="1"/>
</dbReference>
<dbReference type="PROSITE" id="PS50929">
    <property type="entry name" value="ABC_TM1F"/>
    <property type="match status" value="1"/>
</dbReference>
<evidence type="ECO:0000256" key="6">
    <source>
        <dbReference type="ARBA" id="ARBA00022840"/>
    </source>
</evidence>
<keyword evidence="7 9" id="KW-1133">Transmembrane helix</keyword>
<dbReference type="PANTHER" id="PTHR43394">
    <property type="entry name" value="ATP-DEPENDENT PERMEASE MDL1, MITOCHONDRIAL"/>
    <property type="match status" value="1"/>
</dbReference>
<dbReference type="Pfam" id="PF00664">
    <property type="entry name" value="ABC_membrane"/>
    <property type="match status" value="1"/>
</dbReference>
<dbReference type="AlphaFoldDB" id="A0AA35UNJ5"/>
<dbReference type="Gene3D" id="3.40.50.300">
    <property type="entry name" value="P-loop containing nucleotide triphosphate hydrolases"/>
    <property type="match status" value="1"/>
</dbReference>
<evidence type="ECO:0000259" key="11">
    <source>
        <dbReference type="PROSITE" id="PS50929"/>
    </source>
</evidence>
<dbReference type="InterPro" id="IPR039421">
    <property type="entry name" value="Type_1_exporter"/>
</dbReference>
<dbReference type="InterPro" id="IPR003593">
    <property type="entry name" value="AAA+_ATPase"/>
</dbReference>
<name>A0AA35UNJ5_METCP</name>
<keyword evidence="6 12" id="KW-0067">ATP-binding</keyword>
<protein>
    <submittedName>
        <fullName evidence="12">ABC transporter, ATP-binding/permease protein</fullName>
    </submittedName>
</protein>
<evidence type="ECO:0000256" key="8">
    <source>
        <dbReference type="ARBA" id="ARBA00023136"/>
    </source>
</evidence>
<dbReference type="SUPFAM" id="SSF90123">
    <property type="entry name" value="ABC transporter transmembrane region"/>
    <property type="match status" value="1"/>
</dbReference>
<dbReference type="FunFam" id="3.40.50.300:FF:000221">
    <property type="entry name" value="Multidrug ABC transporter ATP-binding protein"/>
    <property type="match status" value="1"/>
</dbReference>
<feature type="transmembrane region" description="Helical" evidence="9">
    <location>
        <begin position="146"/>
        <end position="164"/>
    </location>
</feature>
<feature type="domain" description="ABC transporter" evidence="10">
    <location>
        <begin position="350"/>
        <end position="590"/>
    </location>
</feature>
<dbReference type="GO" id="GO:0005886">
    <property type="term" value="C:plasma membrane"/>
    <property type="evidence" value="ECO:0007669"/>
    <property type="project" value="UniProtKB-SubCell"/>
</dbReference>
<dbReference type="InterPro" id="IPR003439">
    <property type="entry name" value="ABC_transporter-like_ATP-bd"/>
</dbReference>
<evidence type="ECO:0000313" key="13">
    <source>
        <dbReference type="Proteomes" id="UP001158598"/>
    </source>
</evidence>
<feature type="transmembrane region" description="Helical" evidence="9">
    <location>
        <begin position="29"/>
        <end position="49"/>
    </location>
</feature>
<sequence>MFDRSRLHRLWQVRRSVQLVWKSSPKSTLIHGGLMLVLGLLPVAGLYLVKLIIDTVTAQEAPEWESIGGLLAAALSIAVLTDWLRALDAHVSEIQSQQVTDHVHDLLHKQAIRLDLGYYENPEFQDNLHRAQTEAPYRPALIIDRLISLLQNAVSLGAIALLLLAFHWELTLGLFLFMLPILFVRMRHARLQHRHWQSWTARQRQAYYLSQLLNFQDHAKEVRLFGLGNHLHQRFMDLRKSIRQDRLALSRDRTKGEALTQGCASLGVYGALAFLAYQTMVRAISIGDMVVYYQALQRGQALLRDLFASAAGLYENALFLANFYDFLLLEPRVKEPEVPCVIPQPLRGEIRFECVRFDYPHGTRPVLKAVDMTISAGEKVALVGKNGAGKTTLVKLLCRLYDPTEGRITVDGIDLRNFSSEEWRKQIGVVFQDFGRYQFTVRENIGFGDLVARNLPGQIEQAARLSGADGFIAGLPHGYDSLLGTLFAGGEELSIGQWQQIAIARAALRSAPIIILDEPTSALDPEAEAQVLERFRQIAEGRTAILISHRLSTVCMADRIFVLDDGRVCESGTHTELLSLNGVYAGMFHSQARHYRTVQE</sequence>
<dbReference type="RefSeq" id="WP_010960209.1">
    <property type="nucleotide sequence ID" value="NZ_CP079098.1"/>
</dbReference>
<dbReference type="SMART" id="SM00382">
    <property type="entry name" value="AAA"/>
    <property type="match status" value="1"/>
</dbReference>
<gene>
    <name evidence="12" type="ORF">MCNOR_0414</name>
</gene>
<proteinExistence type="predicted"/>
<dbReference type="InterPro" id="IPR027417">
    <property type="entry name" value="P-loop_NTPase"/>
</dbReference>
<dbReference type="InterPro" id="IPR011527">
    <property type="entry name" value="ABC1_TM_dom"/>
</dbReference>
<keyword evidence="2" id="KW-0813">Transport</keyword>
<accession>A0AA35UNJ5</accession>
<reference evidence="12" key="1">
    <citation type="submission" date="2023-03" db="EMBL/GenBank/DDBJ databases">
        <authorList>
            <person name="Pearce D."/>
        </authorList>
    </citation>
    <scope>NUCLEOTIDE SEQUENCE</scope>
    <source>
        <strain evidence="12">Mc</strain>
    </source>
</reference>
<comment type="subcellular location">
    <subcellularLocation>
        <location evidence="1">Cell membrane</location>
        <topology evidence="1">Multi-pass membrane protein</topology>
    </subcellularLocation>
</comment>
<evidence type="ECO:0000256" key="2">
    <source>
        <dbReference type="ARBA" id="ARBA00022448"/>
    </source>
</evidence>
<organism evidence="12 13">
    <name type="scientific">Methylococcus capsulatus</name>
    <dbReference type="NCBI Taxonomy" id="414"/>
    <lineage>
        <taxon>Bacteria</taxon>
        <taxon>Pseudomonadati</taxon>
        <taxon>Pseudomonadota</taxon>
        <taxon>Gammaproteobacteria</taxon>
        <taxon>Methylococcales</taxon>
        <taxon>Methylococcaceae</taxon>
        <taxon>Methylococcus</taxon>
    </lineage>
</organism>